<dbReference type="OrthoDB" id="2570975at2759"/>
<evidence type="ECO:0008006" key="4">
    <source>
        <dbReference type="Google" id="ProtNLM"/>
    </source>
</evidence>
<dbReference type="EMBL" id="KN837181">
    <property type="protein sequence ID" value="KIJ36203.1"/>
    <property type="molecule type" value="Genomic_DNA"/>
</dbReference>
<evidence type="ECO:0000313" key="2">
    <source>
        <dbReference type="EMBL" id="KIJ36203.1"/>
    </source>
</evidence>
<organism evidence="2 3">
    <name type="scientific">Sphaerobolus stellatus (strain SS14)</name>
    <dbReference type="NCBI Taxonomy" id="990650"/>
    <lineage>
        <taxon>Eukaryota</taxon>
        <taxon>Fungi</taxon>
        <taxon>Dikarya</taxon>
        <taxon>Basidiomycota</taxon>
        <taxon>Agaricomycotina</taxon>
        <taxon>Agaricomycetes</taxon>
        <taxon>Phallomycetidae</taxon>
        <taxon>Geastrales</taxon>
        <taxon>Sphaerobolaceae</taxon>
        <taxon>Sphaerobolus</taxon>
    </lineage>
</organism>
<reference evidence="2 3" key="1">
    <citation type="submission" date="2014-06" db="EMBL/GenBank/DDBJ databases">
        <title>Evolutionary Origins and Diversification of the Mycorrhizal Mutualists.</title>
        <authorList>
            <consortium name="DOE Joint Genome Institute"/>
            <consortium name="Mycorrhizal Genomics Consortium"/>
            <person name="Kohler A."/>
            <person name="Kuo A."/>
            <person name="Nagy L.G."/>
            <person name="Floudas D."/>
            <person name="Copeland A."/>
            <person name="Barry K.W."/>
            <person name="Cichocki N."/>
            <person name="Veneault-Fourrey C."/>
            <person name="LaButti K."/>
            <person name="Lindquist E.A."/>
            <person name="Lipzen A."/>
            <person name="Lundell T."/>
            <person name="Morin E."/>
            <person name="Murat C."/>
            <person name="Riley R."/>
            <person name="Ohm R."/>
            <person name="Sun H."/>
            <person name="Tunlid A."/>
            <person name="Henrissat B."/>
            <person name="Grigoriev I.V."/>
            <person name="Hibbett D.S."/>
            <person name="Martin F."/>
        </authorList>
    </citation>
    <scope>NUCLEOTIDE SEQUENCE [LARGE SCALE GENOMIC DNA]</scope>
    <source>
        <strain evidence="2 3">SS14</strain>
    </source>
</reference>
<proteinExistence type="predicted"/>
<sequence>MDAVSPIQEDSTQKSVQLPKKLRRPTFRDISKEALGAVDLEMRDVPLEFIREQLRSDGTQMLSVATSTTASPPKDRLPRELEVLISDLSAPAPSHLFAIYSKTSSHVSIHPAHALILAAHCANLPSLPPSTSSPAADSLPDELKLTLPVVPLCLPSPPNFPMLLHYLYTKKIDHLLASLLPATSFSTSSMDQMTSNFAATFTIQALLTHAARVHGLWSNVVALGVFDEKLWKAMEMVWDVLVGALAKSTGATWQASTSKSEAQVKSEPTA</sequence>
<name>A0A0C9U0A9_SPHS4</name>
<dbReference type="AlphaFoldDB" id="A0A0C9U0A9"/>
<dbReference type="Proteomes" id="UP000054279">
    <property type="component" value="Unassembled WGS sequence"/>
</dbReference>
<keyword evidence="3" id="KW-1185">Reference proteome</keyword>
<feature type="region of interest" description="Disordered" evidence="1">
    <location>
        <begin position="1"/>
        <end position="20"/>
    </location>
</feature>
<evidence type="ECO:0000256" key="1">
    <source>
        <dbReference type="SAM" id="MobiDB-lite"/>
    </source>
</evidence>
<gene>
    <name evidence="2" type="ORF">M422DRAFT_179763</name>
</gene>
<evidence type="ECO:0000313" key="3">
    <source>
        <dbReference type="Proteomes" id="UP000054279"/>
    </source>
</evidence>
<accession>A0A0C9U0A9</accession>
<dbReference type="HOGENOM" id="CLU_059618_0_0_1"/>
<protein>
    <recommendedName>
        <fullName evidence="4">Clp1-like protein</fullName>
    </recommendedName>
</protein>